<dbReference type="Gene3D" id="3.40.50.300">
    <property type="entry name" value="P-loop containing nucleotide triphosphate hydrolases"/>
    <property type="match status" value="1"/>
</dbReference>
<dbReference type="PANTHER" id="PTHR42734">
    <property type="entry name" value="METAL TRANSPORT SYSTEM ATP-BINDING PROTEIN TM_0124-RELATED"/>
    <property type="match status" value="1"/>
</dbReference>
<reference evidence="5 6" key="1">
    <citation type="submission" date="2018-08" db="EMBL/GenBank/DDBJ databases">
        <title>Murine metabolic-syndrome-specific gut microbial biobank.</title>
        <authorList>
            <person name="Liu C."/>
        </authorList>
    </citation>
    <scope>NUCLEOTIDE SEQUENCE [LARGE SCALE GENOMIC DNA]</scope>
    <source>
        <strain evidence="5 6">28</strain>
    </source>
</reference>
<gene>
    <name evidence="5" type="ORF">D0435_05895</name>
</gene>
<organism evidence="5 6">
    <name type="scientific">Anaerotruncus colihominis</name>
    <dbReference type="NCBI Taxonomy" id="169435"/>
    <lineage>
        <taxon>Bacteria</taxon>
        <taxon>Bacillati</taxon>
        <taxon>Bacillota</taxon>
        <taxon>Clostridia</taxon>
        <taxon>Eubacteriales</taxon>
        <taxon>Oscillospiraceae</taxon>
        <taxon>Anaerotruncus</taxon>
    </lineage>
</organism>
<dbReference type="Pfam" id="PF00005">
    <property type="entry name" value="ABC_tran"/>
    <property type="match status" value="1"/>
</dbReference>
<dbReference type="InterPro" id="IPR017871">
    <property type="entry name" value="ABC_transporter-like_CS"/>
</dbReference>
<dbReference type="GO" id="GO:0005524">
    <property type="term" value="F:ATP binding"/>
    <property type="evidence" value="ECO:0007669"/>
    <property type="project" value="UniProtKB-KW"/>
</dbReference>
<evidence type="ECO:0000256" key="1">
    <source>
        <dbReference type="ARBA" id="ARBA00022448"/>
    </source>
</evidence>
<dbReference type="PROSITE" id="PS50893">
    <property type="entry name" value="ABC_TRANSPORTER_2"/>
    <property type="match status" value="1"/>
</dbReference>
<feature type="domain" description="ABC transporter" evidence="4">
    <location>
        <begin position="3"/>
        <end position="239"/>
    </location>
</feature>
<dbReference type="PANTHER" id="PTHR42734:SF19">
    <property type="entry name" value="IRON COMPOUNDS ABC TRANSPORTER, ATP-BINDING PROTEIN"/>
    <property type="match status" value="1"/>
</dbReference>
<dbReference type="FunFam" id="3.40.50.300:FF:000134">
    <property type="entry name" value="Iron-enterobactin ABC transporter ATP-binding protein"/>
    <property type="match status" value="1"/>
</dbReference>
<keyword evidence="6" id="KW-1185">Reference proteome</keyword>
<dbReference type="SMART" id="SM00382">
    <property type="entry name" value="AAA"/>
    <property type="match status" value="1"/>
</dbReference>
<dbReference type="InterPro" id="IPR003593">
    <property type="entry name" value="AAA+_ATPase"/>
</dbReference>
<sequence length="263" mass="29441">MILEIENLKFAYPGQKTLFEHVNLCVDKGQVFSILGANGAGKSTLLSCIANLRTPADGRIMLNGKPISSLSFREVAKIIGYVPQNHDPVYGYLVRDYVVMGRAPYLGTFQQPGSKEYRLVHEVLQEFDILHLAEKPYTELSGGERQMVSIARAVVQEPELIMLDEPANHLDYGNQLRMLKQIKKLTNKGFGVIITSHMPDHVLLLDGNVGILNRDGTLISGKTEELVTEEAMKELYQIDVHLVYEQCLNRMVCISGRHGEEMG</sequence>
<evidence type="ECO:0000256" key="2">
    <source>
        <dbReference type="ARBA" id="ARBA00022741"/>
    </source>
</evidence>
<dbReference type="InterPro" id="IPR050153">
    <property type="entry name" value="Metal_Ion_Import_ABC"/>
</dbReference>
<keyword evidence="1" id="KW-0813">Transport</keyword>
<dbReference type="CDD" id="cd03214">
    <property type="entry name" value="ABC_Iron-Siderophores_B12_Hemin"/>
    <property type="match status" value="1"/>
</dbReference>
<dbReference type="InterPro" id="IPR003439">
    <property type="entry name" value="ABC_transporter-like_ATP-bd"/>
</dbReference>
<name>A0A845QKA3_9FIRM</name>
<keyword evidence="2" id="KW-0547">Nucleotide-binding</keyword>
<evidence type="ECO:0000313" key="5">
    <source>
        <dbReference type="EMBL" id="NBH61183.1"/>
    </source>
</evidence>
<comment type="caution">
    <text evidence="5">The sequence shown here is derived from an EMBL/GenBank/DDBJ whole genome shotgun (WGS) entry which is preliminary data.</text>
</comment>
<dbReference type="Proteomes" id="UP000446866">
    <property type="component" value="Unassembled WGS sequence"/>
</dbReference>
<dbReference type="RefSeq" id="WP_160201466.1">
    <property type="nucleotide sequence ID" value="NZ_QXWK01000010.1"/>
</dbReference>
<accession>A0A845QKA3</accession>
<evidence type="ECO:0000313" key="6">
    <source>
        <dbReference type="Proteomes" id="UP000446866"/>
    </source>
</evidence>
<dbReference type="GO" id="GO:0016887">
    <property type="term" value="F:ATP hydrolysis activity"/>
    <property type="evidence" value="ECO:0007669"/>
    <property type="project" value="InterPro"/>
</dbReference>
<proteinExistence type="predicted"/>
<evidence type="ECO:0000256" key="3">
    <source>
        <dbReference type="ARBA" id="ARBA00022840"/>
    </source>
</evidence>
<dbReference type="AlphaFoldDB" id="A0A845QKA3"/>
<dbReference type="InterPro" id="IPR027417">
    <property type="entry name" value="P-loop_NTPase"/>
</dbReference>
<dbReference type="SUPFAM" id="SSF52540">
    <property type="entry name" value="P-loop containing nucleoside triphosphate hydrolases"/>
    <property type="match status" value="1"/>
</dbReference>
<evidence type="ECO:0000259" key="4">
    <source>
        <dbReference type="PROSITE" id="PS50893"/>
    </source>
</evidence>
<protein>
    <submittedName>
        <fullName evidence="5">ABC transporter ATP-binding protein</fullName>
    </submittedName>
</protein>
<dbReference type="EMBL" id="QXWK01000010">
    <property type="protein sequence ID" value="NBH61183.1"/>
    <property type="molecule type" value="Genomic_DNA"/>
</dbReference>
<dbReference type="PROSITE" id="PS00211">
    <property type="entry name" value="ABC_TRANSPORTER_1"/>
    <property type="match status" value="1"/>
</dbReference>
<keyword evidence="3 5" id="KW-0067">ATP-binding</keyword>